<name>A0AAD1UAP7_EUPCR</name>
<keyword evidence="3" id="KW-1185">Reference proteome</keyword>
<proteinExistence type="predicted"/>
<accession>A0AAD1UAP7</accession>
<reference evidence="2" key="1">
    <citation type="submission" date="2023-07" db="EMBL/GenBank/DDBJ databases">
        <authorList>
            <consortium name="AG Swart"/>
            <person name="Singh M."/>
            <person name="Singh A."/>
            <person name="Seah K."/>
            <person name="Emmerich C."/>
        </authorList>
    </citation>
    <scope>NUCLEOTIDE SEQUENCE</scope>
    <source>
        <strain evidence="2">DP1</strain>
    </source>
</reference>
<dbReference type="AlphaFoldDB" id="A0AAD1UAP7"/>
<feature type="compositionally biased region" description="Polar residues" evidence="1">
    <location>
        <begin position="268"/>
        <end position="283"/>
    </location>
</feature>
<protein>
    <submittedName>
        <fullName evidence="2">Uncharacterized protein</fullName>
    </submittedName>
</protein>
<sequence length="283" mass="32962">MRKMITRLTSQKSVRIQTMADKVLKGSKTSGKLFEKNTEELISFLKIVFSKVLCKDDLPLVLEEWIMELQNFREMNYLCPDDQMEDAYLKIIAFICETYKFIREIIFNDSRISFIYLYLSVIEKSFIYAVVDCIKLVAVHETSNLLFKNLISSIQELKKDNEVITDQKCVDKLESNMKIVKSEIEVSNLLQLPGSNFPSLPLKSLLSLLSPLLHLPYHIFQKREELMSNYIFRYGDDSNTYVKKRENKKEMEEDMYALMAGDDDRTNLDMSQPSYLSGDSSLI</sequence>
<evidence type="ECO:0000313" key="2">
    <source>
        <dbReference type="EMBL" id="CAI2363802.1"/>
    </source>
</evidence>
<gene>
    <name evidence="2" type="ORF">ECRASSUSDP1_LOCUS5141</name>
</gene>
<evidence type="ECO:0000256" key="1">
    <source>
        <dbReference type="SAM" id="MobiDB-lite"/>
    </source>
</evidence>
<organism evidence="2 3">
    <name type="scientific">Euplotes crassus</name>
    <dbReference type="NCBI Taxonomy" id="5936"/>
    <lineage>
        <taxon>Eukaryota</taxon>
        <taxon>Sar</taxon>
        <taxon>Alveolata</taxon>
        <taxon>Ciliophora</taxon>
        <taxon>Intramacronucleata</taxon>
        <taxon>Spirotrichea</taxon>
        <taxon>Hypotrichia</taxon>
        <taxon>Euplotida</taxon>
        <taxon>Euplotidae</taxon>
        <taxon>Moneuplotes</taxon>
    </lineage>
</organism>
<dbReference type="Proteomes" id="UP001295684">
    <property type="component" value="Unassembled WGS sequence"/>
</dbReference>
<comment type="caution">
    <text evidence="2">The sequence shown here is derived from an EMBL/GenBank/DDBJ whole genome shotgun (WGS) entry which is preliminary data.</text>
</comment>
<evidence type="ECO:0000313" key="3">
    <source>
        <dbReference type="Proteomes" id="UP001295684"/>
    </source>
</evidence>
<dbReference type="EMBL" id="CAMPGE010004950">
    <property type="protein sequence ID" value="CAI2363802.1"/>
    <property type="molecule type" value="Genomic_DNA"/>
</dbReference>
<feature type="region of interest" description="Disordered" evidence="1">
    <location>
        <begin position="262"/>
        <end position="283"/>
    </location>
</feature>